<evidence type="ECO:0008006" key="6">
    <source>
        <dbReference type="Google" id="ProtNLM"/>
    </source>
</evidence>
<dbReference type="InterPro" id="IPR029063">
    <property type="entry name" value="SAM-dependent_MTases_sf"/>
</dbReference>
<dbReference type="PANTHER" id="PTHR31009">
    <property type="entry name" value="S-ADENOSYL-L-METHIONINE:CARBOXYL METHYLTRANSFERASE FAMILY PROTEIN"/>
    <property type="match status" value="1"/>
</dbReference>
<dbReference type="AlphaFoldDB" id="A0A2N9EQC9"/>
<keyword evidence="3" id="KW-0479">Metal-binding</keyword>
<keyword evidence="4" id="KW-0460">Magnesium</keyword>
<organism evidence="5">
    <name type="scientific">Fagus sylvatica</name>
    <name type="common">Beechnut</name>
    <dbReference type="NCBI Taxonomy" id="28930"/>
    <lineage>
        <taxon>Eukaryota</taxon>
        <taxon>Viridiplantae</taxon>
        <taxon>Streptophyta</taxon>
        <taxon>Embryophyta</taxon>
        <taxon>Tracheophyta</taxon>
        <taxon>Spermatophyta</taxon>
        <taxon>Magnoliopsida</taxon>
        <taxon>eudicotyledons</taxon>
        <taxon>Gunneridae</taxon>
        <taxon>Pentapetalae</taxon>
        <taxon>rosids</taxon>
        <taxon>fabids</taxon>
        <taxon>Fagales</taxon>
        <taxon>Fagaceae</taxon>
        <taxon>Fagus</taxon>
    </lineage>
</organism>
<dbReference type="EMBL" id="OIVN01000239">
    <property type="protein sequence ID" value="SPC76870.1"/>
    <property type="molecule type" value="Genomic_DNA"/>
</dbReference>
<evidence type="ECO:0000256" key="1">
    <source>
        <dbReference type="ARBA" id="ARBA00022603"/>
    </source>
</evidence>
<dbReference type="GO" id="GO:0008168">
    <property type="term" value="F:methyltransferase activity"/>
    <property type="evidence" value="ECO:0007669"/>
    <property type="project" value="UniProtKB-KW"/>
</dbReference>
<evidence type="ECO:0000256" key="4">
    <source>
        <dbReference type="ARBA" id="ARBA00022842"/>
    </source>
</evidence>
<dbReference type="Gene3D" id="3.40.50.150">
    <property type="entry name" value="Vaccinia Virus protein VP39"/>
    <property type="match status" value="2"/>
</dbReference>
<proteinExistence type="predicted"/>
<keyword evidence="2" id="KW-0808">Transferase</keyword>
<dbReference type="InterPro" id="IPR005299">
    <property type="entry name" value="MeTrfase_7"/>
</dbReference>
<dbReference type="SUPFAM" id="SSF53335">
    <property type="entry name" value="S-adenosyl-L-methionine-dependent methyltransferases"/>
    <property type="match status" value="1"/>
</dbReference>
<name>A0A2N9EQC9_FAGSY</name>
<evidence type="ECO:0000256" key="3">
    <source>
        <dbReference type="ARBA" id="ARBA00022723"/>
    </source>
</evidence>
<dbReference type="Gene3D" id="1.10.1200.270">
    <property type="entry name" value="Methyltransferase, alpha-helical capping domain"/>
    <property type="match status" value="2"/>
</dbReference>
<accession>A0A2N9EQC9</accession>
<sequence>MAFLVKGGNGQYSYSNNSSFQRGAIHATKELINEAIAENLDIKNFSSSNTFRVTDLGCSVGPNTFVAVQNIIDAVNLKYQSQGHRTPEFQVFFNDHALNDFNTLFTSLPPDRLYYAAGVPEYQKRCWTKPLPAYNKGRIHYSNSSDKVVEAYAAQYAKDMECFLNARAQEVVCGGLVAIIVPGSPNGIPHSQVFVNMGSELLGSCLLDMVQKGIISEEKVDSFNLPTYFASPQEVEAAVERNGCFHIERMEMVPQEIPSGNSSTSRGRVMSSHMRAGMSGIIKEHFGEEIIDELFDAVHKKFDESSLFESWNRN</sequence>
<gene>
    <name evidence="5" type="ORF">FSB_LOCUS4752</name>
</gene>
<keyword evidence="1" id="KW-0489">Methyltransferase</keyword>
<protein>
    <recommendedName>
        <fullName evidence="6">S-adenosylmethionine-dependent methyltransferase</fullName>
    </recommendedName>
</protein>
<dbReference type="Pfam" id="PF03492">
    <property type="entry name" value="Methyltransf_7"/>
    <property type="match status" value="2"/>
</dbReference>
<dbReference type="GO" id="GO:0046872">
    <property type="term" value="F:metal ion binding"/>
    <property type="evidence" value="ECO:0007669"/>
    <property type="project" value="UniProtKB-KW"/>
</dbReference>
<evidence type="ECO:0000256" key="2">
    <source>
        <dbReference type="ARBA" id="ARBA00022679"/>
    </source>
</evidence>
<dbReference type="InterPro" id="IPR042086">
    <property type="entry name" value="MeTrfase_capping"/>
</dbReference>
<dbReference type="GO" id="GO:0032259">
    <property type="term" value="P:methylation"/>
    <property type="evidence" value="ECO:0007669"/>
    <property type="project" value="UniProtKB-KW"/>
</dbReference>
<reference evidence="5" key="1">
    <citation type="submission" date="2018-02" db="EMBL/GenBank/DDBJ databases">
        <authorList>
            <person name="Cohen D.B."/>
            <person name="Kent A.D."/>
        </authorList>
    </citation>
    <scope>NUCLEOTIDE SEQUENCE</scope>
</reference>
<evidence type="ECO:0000313" key="5">
    <source>
        <dbReference type="EMBL" id="SPC76870.1"/>
    </source>
</evidence>